<organism evidence="5 6">
    <name type="scientific">Penicillium italicum</name>
    <name type="common">Blue mold</name>
    <dbReference type="NCBI Taxonomy" id="40296"/>
    <lineage>
        <taxon>Eukaryota</taxon>
        <taxon>Fungi</taxon>
        <taxon>Dikarya</taxon>
        <taxon>Ascomycota</taxon>
        <taxon>Pezizomycotina</taxon>
        <taxon>Eurotiomycetes</taxon>
        <taxon>Eurotiomycetidae</taxon>
        <taxon>Eurotiales</taxon>
        <taxon>Aspergillaceae</taxon>
        <taxon>Penicillium</taxon>
    </lineage>
</organism>
<dbReference type="Proteomes" id="UP000030104">
    <property type="component" value="Unassembled WGS sequence"/>
</dbReference>
<dbReference type="PhylomeDB" id="A0A0A2KDI1"/>
<dbReference type="EMBL" id="JQGA01001543">
    <property type="protein sequence ID" value="KGO64946.1"/>
    <property type="molecule type" value="Genomic_DNA"/>
</dbReference>
<dbReference type="Gene3D" id="3.10.450.80">
    <property type="match status" value="1"/>
</dbReference>
<dbReference type="GO" id="GO:1990904">
    <property type="term" value="C:ribonucleoprotein complex"/>
    <property type="evidence" value="ECO:0007669"/>
    <property type="project" value="UniProtKB-KW"/>
</dbReference>
<protein>
    <submittedName>
        <fullName evidence="5">Ribosomal protein L44e</fullName>
    </submittedName>
</protein>
<dbReference type="Pfam" id="PF00935">
    <property type="entry name" value="Ribosomal_L44"/>
    <property type="match status" value="1"/>
</dbReference>
<dbReference type="GO" id="GO:0006412">
    <property type="term" value="P:translation"/>
    <property type="evidence" value="ECO:0007669"/>
    <property type="project" value="InterPro"/>
</dbReference>
<comment type="similarity">
    <text evidence="1 4">Belongs to the eukaryotic ribosomal protein eL42 family.</text>
</comment>
<dbReference type="HOGENOM" id="CLU_601438_0_0_1"/>
<keyword evidence="3 4" id="KW-0687">Ribonucleoprotein</keyword>
<proteinExistence type="inferred from homology"/>
<dbReference type="InterPro" id="IPR011332">
    <property type="entry name" value="Ribosomal_zn-bd"/>
</dbReference>
<evidence type="ECO:0000256" key="2">
    <source>
        <dbReference type="ARBA" id="ARBA00022980"/>
    </source>
</evidence>
<sequence>MTNEHLQHVTAENQFQQLITSSENDPKQLQIAYEVHRSNRNALFKEKICQPGFCEWKEDEILFKVLEAEKGLTCFVDPRHNLAFWARPPQHIRNLVYKIQQEIGPLIGPGLWLVPSQNLHMTTLEIRSELTGPEIDEITSFLEMSGSVAELANYTLTHRARLVKPVISYDTSAIALSFVPAAGEEDRSEYSGKDDQFTYHHLRSDLYNIVTQSGCPIAARYTVPSAHVTIARFIRPSGAKEGDSNSPMESEKKASVLIDKIEDLNHELRSNVWWRLGDPSQGQWVIGHEKGLELMKGPTCIVFLATPKKVSAHPIGPKRVKSHNPTIALALLRQATIQRPPPSYPAKSVKMVNIPKTRRTYCKSKECHKHQQHKVTQYKAGKASLFAQGKRRYDRKQSGYGGQTKPVFHKKAKTTKKVVLRLECTVCKSKKQLALKRCKHFELGGDKKTKGAALVF</sequence>
<dbReference type="GO" id="GO:0003735">
    <property type="term" value="F:structural constituent of ribosome"/>
    <property type="evidence" value="ECO:0007669"/>
    <property type="project" value="InterPro"/>
</dbReference>
<comment type="caution">
    <text evidence="5">The sequence shown here is derived from an EMBL/GenBank/DDBJ whole genome shotgun (WGS) entry which is preliminary data.</text>
</comment>
<dbReference type="PANTHER" id="PTHR10369">
    <property type="entry name" value="60S RIBOSOMAL PROTEIN L36A/L44"/>
    <property type="match status" value="1"/>
</dbReference>
<evidence type="ECO:0000256" key="1">
    <source>
        <dbReference type="ARBA" id="ARBA00009364"/>
    </source>
</evidence>
<keyword evidence="6" id="KW-1185">Reference proteome</keyword>
<evidence type="ECO:0000256" key="3">
    <source>
        <dbReference type="ARBA" id="ARBA00023274"/>
    </source>
</evidence>
<reference evidence="5 6" key="1">
    <citation type="journal article" date="2015" name="Mol. Plant Microbe Interact.">
        <title>Genome, transcriptome, and functional analyses of Penicillium expansum provide new insights into secondary metabolism and pathogenicity.</title>
        <authorList>
            <person name="Ballester A.R."/>
            <person name="Marcet-Houben M."/>
            <person name="Levin E."/>
            <person name="Sela N."/>
            <person name="Selma-Lazaro C."/>
            <person name="Carmona L."/>
            <person name="Wisniewski M."/>
            <person name="Droby S."/>
            <person name="Gonzalez-Candelas L."/>
            <person name="Gabaldon T."/>
        </authorList>
    </citation>
    <scope>NUCLEOTIDE SEQUENCE [LARGE SCALE GENOMIC DNA]</scope>
    <source>
        <strain evidence="5 6">PHI-1</strain>
    </source>
</reference>
<name>A0A0A2KDI1_PENIT</name>
<evidence type="ECO:0000256" key="4">
    <source>
        <dbReference type="RuleBase" id="RU000666"/>
    </source>
</evidence>
<dbReference type="AlphaFoldDB" id="A0A0A2KDI1"/>
<evidence type="ECO:0000313" key="5">
    <source>
        <dbReference type="EMBL" id="KGO64946.1"/>
    </source>
</evidence>
<dbReference type="OMA" id="WVIGHEK"/>
<dbReference type="InterPro" id="IPR053708">
    <property type="entry name" value="Ribosomal_LSU_eL42"/>
</dbReference>
<dbReference type="InterPro" id="IPR009097">
    <property type="entry name" value="Cyclic_Pdiesterase"/>
</dbReference>
<keyword evidence="2 4" id="KW-0689">Ribosomal protein</keyword>
<dbReference type="GO" id="GO:0005840">
    <property type="term" value="C:ribosome"/>
    <property type="evidence" value="ECO:0007669"/>
    <property type="project" value="UniProtKB-KW"/>
</dbReference>
<dbReference type="STRING" id="40296.A0A0A2KDI1"/>
<dbReference type="PROSITE" id="PS01172">
    <property type="entry name" value="RIBOSOMAL_L44E"/>
    <property type="match status" value="1"/>
</dbReference>
<dbReference type="OrthoDB" id="2967263at2759"/>
<dbReference type="SUPFAM" id="SSF55144">
    <property type="entry name" value="LigT-like"/>
    <property type="match status" value="1"/>
</dbReference>
<dbReference type="InterPro" id="IPR000552">
    <property type="entry name" value="Ribosomal_eL44"/>
</dbReference>
<gene>
    <name evidence="5" type="ORF">PITC_041650</name>
</gene>
<accession>A0A0A2KDI1</accession>
<dbReference type="SUPFAM" id="SSF57829">
    <property type="entry name" value="Zn-binding ribosomal proteins"/>
    <property type="match status" value="1"/>
</dbReference>
<evidence type="ECO:0000313" key="6">
    <source>
        <dbReference type="Proteomes" id="UP000030104"/>
    </source>
</evidence>
<dbReference type="FunFam" id="3.10.450.80:FF:000001">
    <property type="entry name" value="60S ribosomal protein L44"/>
    <property type="match status" value="1"/>
</dbReference>